<dbReference type="PROSITE" id="PS51794">
    <property type="entry name" value="DAC"/>
    <property type="match status" value="1"/>
</dbReference>
<reference evidence="2 3" key="1">
    <citation type="submission" date="2019-10" db="EMBL/GenBank/DDBJ databases">
        <title>Complete genome sequences for adaption low water activity.</title>
        <authorList>
            <person name="Zhao L."/>
            <person name="Zhong J."/>
        </authorList>
    </citation>
    <scope>NUCLEOTIDE SEQUENCE [LARGE SCALE GENOMIC DNA]</scope>
    <source>
        <strain evidence="2 3">FDU301</strain>
        <plasmid evidence="3">pfdu301d</plasmid>
    </source>
</reference>
<proteinExistence type="predicted"/>
<dbReference type="InterPro" id="IPR048555">
    <property type="entry name" value="DACNH"/>
</dbReference>
<evidence type="ECO:0000313" key="2">
    <source>
        <dbReference type="EMBL" id="QJX81372.1"/>
    </source>
</evidence>
<dbReference type="AlphaFoldDB" id="A0A6M6E377"/>
<dbReference type="Pfam" id="PF02457">
    <property type="entry name" value="DAC"/>
    <property type="match status" value="1"/>
</dbReference>
<organism evidence="2 3">
    <name type="scientific">Priestia megaterium</name>
    <name type="common">Bacillus megaterium</name>
    <dbReference type="NCBI Taxonomy" id="1404"/>
    <lineage>
        <taxon>Bacteria</taxon>
        <taxon>Bacillati</taxon>
        <taxon>Bacillota</taxon>
        <taxon>Bacilli</taxon>
        <taxon>Bacillales</taxon>
        <taxon>Bacillaceae</taxon>
        <taxon>Priestia</taxon>
    </lineage>
</organism>
<accession>A0A6M6E377</accession>
<dbReference type="SUPFAM" id="SSF143597">
    <property type="entry name" value="YojJ-like"/>
    <property type="match status" value="1"/>
</dbReference>
<geneLocation type="plasmid" evidence="3">
    <name>pfdu301d</name>
</geneLocation>
<dbReference type="Gene3D" id="3.40.1700.10">
    <property type="entry name" value="DNA integrity scanning protein, DisA, N-terminal domain"/>
    <property type="match status" value="1"/>
</dbReference>
<gene>
    <name evidence="2" type="ORF">FDZ14_35305</name>
</gene>
<dbReference type="InterPro" id="IPR036888">
    <property type="entry name" value="DNA_integrity_DisA_N_sf"/>
</dbReference>
<dbReference type="Pfam" id="PF21750">
    <property type="entry name" value="DACNH"/>
    <property type="match status" value="1"/>
</dbReference>
<protein>
    <recommendedName>
        <fullName evidence="1">DAC domain-containing protein</fullName>
    </recommendedName>
</protein>
<keyword evidence="2" id="KW-0614">Plasmid</keyword>
<dbReference type="EMBL" id="CP045276">
    <property type="protein sequence ID" value="QJX81372.1"/>
    <property type="molecule type" value="Genomic_DNA"/>
</dbReference>
<feature type="domain" description="DAC" evidence="1">
    <location>
        <begin position="359"/>
        <end position="506"/>
    </location>
</feature>
<dbReference type="InterPro" id="IPR003390">
    <property type="entry name" value="DNA_integrity_scan_DisA_N"/>
</dbReference>
<dbReference type="Proteomes" id="UP000501076">
    <property type="component" value="Plasmid pFDU301D"/>
</dbReference>
<name>A0A6M6E377_PRIMG</name>
<evidence type="ECO:0000259" key="1">
    <source>
        <dbReference type="PROSITE" id="PS51794"/>
    </source>
</evidence>
<sequence>MFYDYDDWDGNELELNEDLLSKPQGLLDLLFEKIGIAEKPSMSIFYFRRRGSFDISETEWKIEIFQRKLISQKDSQISVFNDEKIIPIENYLLPEEEEEFTKELVNDYIDEVELISQDDYNLFVFHYLYKDVIGGTKDIEFIFDGVQDIEITPTYGFDDGLVTTFGLSKDMKKEIEDDIFIKEIFKSITHHIFSDNTKIENIDDMLAKAGITVLNDTIYKGFLDDIQRQESINLFDLMHNISLLKYESSENYGNILFCSRDIDLENKLFLSEPITLKEYSSAKAIRKLLEISGGNVSLLCDGESIFGIGKRDVKQYLPLKSFIVEFKGQGEWDVINYNNKGVMSVTYKIPSLPKTAVKEPEFAKHFEETFQSLEYQNVWNFIELAKNQPHGTIVVVTTDAENQAKRLCKQSFLINKTNKIHDSIVKGITAIDGAVLLDETGGCYAIGVILDGVANDKIGTISRGSRYNSALRYLNYCKEKDIPCLIVIVSEDKYIDIKTVHDILEN</sequence>
<dbReference type="RefSeq" id="WP_171779339.1">
    <property type="nucleotide sequence ID" value="NZ_CP045276.1"/>
</dbReference>
<evidence type="ECO:0000313" key="3">
    <source>
        <dbReference type="Proteomes" id="UP000501076"/>
    </source>
</evidence>